<dbReference type="Gene3D" id="3.30.70.270">
    <property type="match status" value="1"/>
</dbReference>
<keyword evidence="3 5" id="KW-1133">Transmembrane helix</keyword>
<dbReference type="PANTHER" id="PTHR44757:SF2">
    <property type="entry name" value="BIOFILM ARCHITECTURE MAINTENANCE PROTEIN MBAA"/>
    <property type="match status" value="1"/>
</dbReference>
<dbReference type="SMART" id="SM00086">
    <property type="entry name" value="PAC"/>
    <property type="match status" value="3"/>
</dbReference>
<evidence type="ECO:0000259" key="9">
    <source>
        <dbReference type="PROSITE" id="PS50887"/>
    </source>
</evidence>
<feature type="domain" description="PAS" evidence="6">
    <location>
        <begin position="363"/>
        <end position="417"/>
    </location>
</feature>
<dbReference type="CDD" id="cd00130">
    <property type="entry name" value="PAS"/>
    <property type="match status" value="3"/>
</dbReference>
<feature type="domain" description="PAS" evidence="6">
    <location>
        <begin position="490"/>
        <end position="561"/>
    </location>
</feature>
<dbReference type="SUPFAM" id="SSF55073">
    <property type="entry name" value="Nucleotide cyclase"/>
    <property type="match status" value="1"/>
</dbReference>
<keyword evidence="2 5" id="KW-0812">Transmembrane</keyword>
<dbReference type="SMART" id="SM01079">
    <property type="entry name" value="CHASE"/>
    <property type="match status" value="1"/>
</dbReference>
<dbReference type="Gene3D" id="3.30.450.20">
    <property type="entry name" value="PAS domain"/>
    <property type="match status" value="3"/>
</dbReference>
<evidence type="ECO:0000256" key="2">
    <source>
        <dbReference type="ARBA" id="ARBA00022692"/>
    </source>
</evidence>
<dbReference type="CDD" id="cd01949">
    <property type="entry name" value="GGDEF"/>
    <property type="match status" value="1"/>
</dbReference>
<dbReference type="SMART" id="SM00267">
    <property type="entry name" value="GGDEF"/>
    <property type="match status" value="1"/>
</dbReference>
<dbReference type="InterPro" id="IPR029787">
    <property type="entry name" value="Nucleotide_cyclase"/>
</dbReference>
<dbReference type="PROSITE" id="PS50839">
    <property type="entry name" value="CHASE"/>
    <property type="match status" value="1"/>
</dbReference>
<comment type="subcellular location">
    <subcellularLocation>
        <location evidence="1">Membrane</location>
    </subcellularLocation>
</comment>
<dbReference type="NCBIfam" id="TIGR00229">
    <property type="entry name" value="sensory_box"/>
    <property type="match status" value="3"/>
</dbReference>
<feature type="domain" description="GGDEF" evidence="9">
    <location>
        <begin position="771"/>
        <end position="903"/>
    </location>
</feature>
<dbReference type="InterPro" id="IPR001610">
    <property type="entry name" value="PAC"/>
</dbReference>
<dbReference type="Pfam" id="PF08448">
    <property type="entry name" value="PAS_4"/>
    <property type="match status" value="1"/>
</dbReference>
<dbReference type="Proteomes" id="UP001180453">
    <property type="component" value="Unassembled WGS sequence"/>
</dbReference>
<dbReference type="InterPro" id="IPR013656">
    <property type="entry name" value="PAS_4"/>
</dbReference>
<evidence type="ECO:0000256" key="4">
    <source>
        <dbReference type="ARBA" id="ARBA00023136"/>
    </source>
</evidence>
<keyword evidence="11" id="KW-1185">Reference proteome</keyword>
<dbReference type="SUPFAM" id="SSF55785">
    <property type="entry name" value="PYP-like sensor domain (PAS domain)"/>
    <property type="match status" value="3"/>
</dbReference>
<sequence>MRIGDGYTGPEMVSTTAWVAAAAVLSLGLALTAGAVIWQQQRAGTEAHSLQERQVERLQGDVVKRLTMPVYGLKGARGALAALEGRFSREAFDAYVESRDLPKEFPGVRGFGFIERVARRDLDSFVAARQREGSTGFRVHGTGTDPTLYVVTQISPFSRNFPAWGIDSGADPVRREAIEKAIDSGEATLSAPVRLVQDPLKGPGFMLLVPVYREGHDPGTPAQRRAALQGLLYAPLVANELLHGVAEPAAALLDLKLSARATSGEFKPLLAIRQGQALTPEEADEYSLAEAPSAEALSFTVAGREFLLDTALTHGAAVRLLGLSGVGLELGGALLSLLLAVTVYLLAAGRARAEQMARDMTADLARLARVASHTTNGVLITDPERRILWVNDGFTRLSGFTSAEALGKRPSELLHSELTNEDTVHGMREAMNVGLGCKVELMHRTRDGRDYWVDIEIQPLRDDSGDLTGFMVIESDITARKVLQAQADEARQSLQDLYDNAPCAYYALDENGRFLQINALGLNWLGLRADELIGKRSPRDFFSEEGRALFDTAFPRFKREGRVSGLEFDVTGRDGHTRRVSLSATAIYGPTGEYLRSRSVMFDISETHRIRQQLHQLTLDQEAMLESDLVGIAKLHDRRISWRNHALERMFGFGDGELLGVPVRQLYVDAAAYETLGAMAYPQMRAGGRFRTQLQMRRNDGTLIWVDLAGVELPGSDGASLWMMVDITQSKAHEARMERAALHDALTGLPNRLLLGDRLKQAIAGAERSGHVFALAYLDLNGFKQVNDHHGHDAGDEVLKAVAARLQAGLRASDTVARLGGDEFIVLLTPASAPADAEPVLNRLLDALMQPITLSSGEQVAVGSSLGLAHFPSDGRTPDALMRHADEAMYANKRAGRARSRTS</sequence>
<feature type="transmembrane region" description="Helical" evidence="5">
    <location>
        <begin position="17"/>
        <end position="38"/>
    </location>
</feature>
<feature type="domain" description="CHASE" evidence="8">
    <location>
        <begin position="83"/>
        <end position="247"/>
    </location>
</feature>
<reference evidence="10 11" key="1">
    <citation type="submission" date="2023-07" db="EMBL/GenBank/DDBJ databases">
        <title>Sorghum-associated microbial communities from plants grown in Nebraska, USA.</title>
        <authorList>
            <person name="Schachtman D."/>
        </authorList>
    </citation>
    <scope>NUCLEOTIDE SEQUENCE [LARGE SCALE GENOMIC DNA]</scope>
    <source>
        <strain evidence="10 11">BE314</strain>
    </source>
</reference>
<comment type="caution">
    <text evidence="10">The sequence shown here is derived from an EMBL/GenBank/DDBJ whole genome shotgun (WGS) entry which is preliminary data.</text>
</comment>
<dbReference type="SMART" id="SM00091">
    <property type="entry name" value="PAS"/>
    <property type="match status" value="3"/>
</dbReference>
<dbReference type="Pfam" id="PF13426">
    <property type="entry name" value="PAS_9"/>
    <property type="match status" value="2"/>
</dbReference>
<evidence type="ECO:0000256" key="1">
    <source>
        <dbReference type="ARBA" id="ARBA00004370"/>
    </source>
</evidence>
<dbReference type="InterPro" id="IPR043128">
    <property type="entry name" value="Rev_trsase/Diguanyl_cyclase"/>
</dbReference>
<dbReference type="InterPro" id="IPR042240">
    <property type="entry name" value="CHASE_sf"/>
</dbReference>
<dbReference type="NCBIfam" id="TIGR00254">
    <property type="entry name" value="GGDEF"/>
    <property type="match status" value="1"/>
</dbReference>
<feature type="transmembrane region" description="Helical" evidence="5">
    <location>
        <begin position="326"/>
        <end position="347"/>
    </location>
</feature>
<protein>
    <submittedName>
        <fullName evidence="10">Diguanylate cyclase (GGDEF)-like protein/PAS domain S-box-containing protein</fullName>
    </submittedName>
</protein>
<dbReference type="Pfam" id="PF03924">
    <property type="entry name" value="CHASE"/>
    <property type="match status" value="1"/>
</dbReference>
<dbReference type="InterPro" id="IPR035965">
    <property type="entry name" value="PAS-like_dom_sf"/>
</dbReference>
<feature type="domain" description="PAC" evidence="7">
    <location>
        <begin position="437"/>
        <end position="489"/>
    </location>
</feature>
<name>A0ABU1YLZ0_ROSSA</name>
<feature type="domain" description="PAC" evidence="7">
    <location>
        <begin position="564"/>
        <end position="616"/>
    </location>
</feature>
<evidence type="ECO:0000313" key="11">
    <source>
        <dbReference type="Proteomes" id="UP001180453"/>
    </source>
</evidence>
<dbReference type="PROSITE" id="PS50887">
    <property type="entry name" value="GGDEF"/>
    <property type="match status" value="1"/>
</dbReference>
<evidence type="ECO:0000313" key="10">
    <source>
        <dbReference type="EMBL" id="MDR7269240.1"/>
    </source>
</evidence>
<dbReference type="InterPro" id="IPR052155">
    <property type="entry name" value="Biofilm_reg_signaling"/>
</dbReference>
<gene>
    <name evidence="10" type="ORF">J2X20_001869</name>
</gene>
<dbReference type="Pfam" id="PF00990">
    <property type="entry name" value="GGDEF"/>
    <property type="match status" value="1"/>
</dbReference>
<organism evidence="10 11">
    <name type="scientific">Roseateles saccharophilus</name>
    <name type="common">Pseudomonas saccharophila</name>
    <dbReference type="NCBI Taxonomy" id="304"/>
    <lineage>
        <taxon>Bacteria</taxon>
        <taxon>Pseudomonadati</taxon>
        <taxon>Pseudomonadota</taxon>
        <taxon>Betaproteobacteria</taxon>
        <taxon>Burkholderiales</taxon>
        <taxon>Sphaerotilaceae</taxon>
        <taxon>Roseateles</taxon>
    </lineage>
</organism>
<evidence type="ECO:0000259" key="8">
    <source>
        <dbReference type="PROSITE" id="PS50839"/>
    </source>
</evidence>
<evidence type="ECO:0000256" key="5">
    <source>
        <dbReference type="SAM" id="Phobius"/>
    </source>
</evidence>
<dbReference type="EMBL" id="JAVDXU010000001">
    <property type="protein sequence ID" value="MDR7269240.1"/>
    <property type="molecule type" value="Genomic_DNA"/>
</dbReference>
<proteinExistence type="predicted"/>
<dbReference type="PROSITE" id="PS50113">
    <property type="entry name" value="PAC"/>
    <property type="match status" value="2"/>
</dbReference>
<dbReference type="InterPro" id="IPR000160">
    <property type="entry name" value="GGDEF_dom"/>
</dbReference>
<dbReference type="PANTHER" id="PTHR44757">
    <property type="entry name" value="DIGUANYLATE CYCLASE DGCP"/>
    <property type="match status" value="1"/>
</dbReference>
<evidence type="ECO:0000259" key="7">
    <source>
        <dbReference type="PROSITE" id="PS50113"/>
    </source>
</evidence>
<dbReference type="InterPro" id="IPR006189">
    <property type="entry name" value="CHASE_dom"/>
</dbReference>
<dbReference type="PROSITE" id="PS50112">
    <property type="entry name" value="PAS"/>
    <property type="match status" value="2"/>
</dbReference>
<accession>A0ABU1YLZ0</accession>
<keyword evidence="4 5" id="KW-0472">Membrane</keyword>
<dbReference type="Gene3D" id="3.30.450.350">
    <property type="entry name" value="CHASE domain"/>
    <property type="match status" value="1"/>
</dbReference>
<dbReference type="InterPro" id="IPR000700">
    <property type="entry name" value="PAS-assoc_C"/>
</dbReference>
<evidence type="ECO:0000259" key="6">
    <source>
        <dbReference type="PROSITE" id="PS50112"/>
    </source>
</evidence>
<dbReference type="RefSeq" id="WP_310263735.1">
    <property type="nucleotide sequence ID" value="NZ_JAVDXU010000001.1"/>
</dbReference>
<evidence type="ECO:0000256" key="3">
    <source>
        <dbReference type="ARBA" id="ARBA00022989"/>
    </source>
</evidence>
<dbReference type="InterPro" id="IPR000014">
    <property type="entry name" value="PAS"/>
</dbReference>